<keyword evidence="2" id="KW-1185">Reference proteome</keyword>
<organism evidence="1 2">
    <name type="scientific">Actinobaculum massiliense ACS-171-V-Col2</name>
    <dbReference type="NCBI Taxonomy" id="883066"/>
    <lineage>
        <taxon>Bacteria</taxon>
        <taxon>Bacillati</taxon>
        <taxon>Actinomycetota</taxon>
        <taxon>Actinomycetes</taxon>
        <taxon>Actinomycetales</taxon>
        <taxon>Actinomycetaceae</taxon>
        <taxon>Actinobaculum</taxon>
    </lineage>
</organism>
<evidence type="ECO:0000313" key="1">
    <source>
        <dbReference type="EMBL" id="EKU94729.1"/>
    </source>
</evidence>
<gene>
    <name evidence="1" type="ORF">HMPREF9233_01676</name>
</gene>
<reference evidence="1 2" key="1">
    <citation type="submission" date="2012-09" db="EMBL/GenBank/DDBJ databases">
        <title>The Genome Sequence of Actinobaculum massiliae ACS-171-V-COL2.</title>
        <authorList>
            <consortium name="The Broad Institute Genome Sequencing Platform"/>
            <person name="Earl A."/>
            <person name="Ward D."/>
            <person name="Feldgarden M."/>
            <person name="Gevers D."/>
            <person name="Saerens B."/>
            <person name="Vaneechoutte M."/>
            <person name="Walker B."/>
            <person name="Young S.K."/>
            <person name="Zeng Q."/>
            <person name="Gargeya S."/>
            <person name="Fitzgerald M."/>
            <person name="Haas B."/>
            <person name="Abouelleil A."/>
            <person name="Alvarado L."/>
            <person name="Arachchi H.M."/>
            <person name="Berlin A."/>
            <person name="Chapman S.B."/>
            <person name="Goldberg J."/>
            <person name="Griggs A."/>
            <person name="Gujja S."/>
            <person name="Hansen M."/>
            <person name="Howarth C."/>
            <person name="Imamovic A."/>
            <person name="Larimer J."/>
            <person name="McCowen C."/>
            <person name="Montmayeur A."/>
            <person name="Murphy C."/>
            <person name="Neiman D."/>
            <person name="Pearson M."/>
            <person name="Priest M."/>
            <person name="Roberts A."/>
            <person name="Saif S."/>
            <person name="Shea T."/>
            <person name="Sisk P."/>
            <person name="Sykes S."/>
            <person name="Wortman J."/>
            <person name="Nusbaum C."/>
            <person name="Birren B."/>
        </authorList>
    </citation>
    <scope>NUCLEOTIDE SEQUENCE [LARGE SCALE GENOMIC DNA]</scope>
    <source>
        <strain evidence="2">ACS-171-V-Col2</strain>
    </source>
</reference>
<dbReference type="STRING" id="202789.GCA_001457435_00427"/>
<dbReference type="RefSeq" id="WP_007001881.1">
    <property type="nucleotide sequence ID" value="NZ_JH992956.1"/>
</dbReference>
<dbReference type="PATRIC" id="fig|883066.3.peg.1738"/>
<proteinExistence type="predicted"/>
<name>K9EBT5_9ACTO</name>
<sequence length="289" mass="32135">MHSRTNKQRGTETASVKPLEVVAPDPSQSRFAQALDQLLETELAPEDLFARLNLVTARIRGIQLRQFNNGELQQLISNVTSCRNSLQGIETFWVGEANERARARRLAKAKPDGGPKDNPPPLYDDPVVFPNPHDLLEKMGESSLRARTTVERARTTTQFSLFGTALRDGSLRTGFMDVLTTQVGKSAPLRNYLQAHLEQEAELLAIARTCPTPLAFGKRIRTWAIRVAPAAMEKETAKVTHTSRLAFFAKPDGTGWKLNGNFDDIDGHHLNAWFNSVMGRKALSDHRGV</sequence>
<evidence type="ECO:0008006" key="3">
    <source>
        <dbReference type="Google" id="ProtNLM"/>
    </source>
</evidence>
<dbReference type="Proteomes" id="UP000009888">
    <property type="component" value="Unassembled WGS sequence"/>
</dbReference>
<dbReference type="EMBL" id="AGWL01000008">
    <property type="protein sequence ID" value="EKU94729.1"/>
    <property type="molecule type" value="Genomic_DNA"/>
</dbReference>
<evidence type="ECO:0000313" key="2">
    <source>
        <dbReference type="Proteomes" id="UP000009888"/>
    </source>
</evidence>
<accession>K9EBT5</accession>
<dbReference type="HOGENOM" id="CLU_961827_0_0_11"/>
<dbReference type="AlphaFoldDB" id="K9EBT5"/>
<comment type="caution">
    <text evidence="1">The sequence shown here is derived from an EMBL/GenBank/DDBJ whole genome shotgun (WGS) entry which is preliminary data.</text>
</comment>
<protein>
    <recommendedName>
        <fullName evidence="3">DUF222 domain-containing protein</fullName>
    </recommendedName>
</protein>